<evidence type="ECO:0000256" key="3">
    <source>
        <dbReference type="ARBA" id="ARBA00022989"/>
    </source>
</evidence>
<keyword evidence="3 5" id="KW-1133">Transmembrane helix</keyword>
<evidence type="ECO:0000256" key="2">
    <source>
        <dbReference type="ARBA" id="ARBA00022692"/>
    </source>
</evidence>
<reference evidence="6" key="1">
    <citation type="submission" date="2018-05" db="EMBL/GenBank/DDBJ databases">
        <authorList>
            <person name="Lanie J.A."/>
            <person name="Ng W.-L."/>
            <person name="Kazmierczak K.M."/>
            <person name="Andrzejewski T.M."/>
            <person name="Davidsen T.M."/>
            <person name="Wayne K.J."/>
            <person name="Tettelin H."/>
            <person name="Glass J.I."/>
            <person name="Rusch D."/>
            <person name="Podicherti R."/>
            <person name="Tsui H.-C.T."/>
            <person name="Winkler M.E."/>
        </authorList>
    </citation>
    <scope>NUCLEOTIDE SEQUENCE</scope>
</reference>
<dbReference type="GO" id="GO:0016020">
    <property type="term" value="C:membrane"/>
    <property type="evidence" value="ECO:0007669"/>
    <property type="project" value="UniProtKB-SubCell"/>
</dbReference>
<keyword evidence="4 5" id="KW-0472">Membrane</keyword>
<evidence type="ECO:0000256" key="5">
    <source>
        <dbReference type="SAM" id="Phobius"/>
    </source>
</evidence>
<gene>
    <name evidence="6" type="ORF">METZ01_LOCUS266217</name>
</gene>
<dbReference type="EMBL" id="UINC01075309">
    <property type="protein sequence ID" value="SVC13363.1"/>
    <property type="molecule type" value="Genomic_DNA"/>
</dbReference>
<proteinExistence type="predicted"/>
<feature type="transmembrane region" description="Helical" evidence="5">
    <location>
        <begin position="96"/>
        <end position="121"/>
    </location>
</feature>
<dbReference type="InterPro" id="IPR035906">
    <property type="entry name" value="MetI-like_sf"/>
</dbReference>
<evidence type="ECO:0000256" key="1">
    <source>
        <dbReference type="ARBA" id="ARBA00004141"/>
    </source>
</evidence>
<feature type="transmembrane region" description="Helical" evidence="5">
    <location>
        <begin position="198"/>
        <end position="220"/>
    </location>
</feature>
<name>A0A382JQ91_9ZZZZ</name>
<feature type="transmembrane region" description="Helical" evidence="5">
    <location>
        <begin position="133"/>
        <end position="154"/>
    </location>
</feature>
<keyword evidence="2 5" id="KW-0812">Transmembrane</keyword>
<feature type="transmembrane region" description="Helical" evidence="5">
    <location>
        <begin position="23"/>
        <end position="40"/>
    </location>
</feature>
<accession>A0A382JQ91</accession>
<protein>
    <recommendedName>
        <fullName evidence="7">ABC transmembrane type-1 domain-containing protein</fullName>
    </recommendedName>
</protein>
<evidence type="ECO:0000256" key="4">
    <source>
        <dbReference type="ARBA" id="ARBA00023136"/>
    </source>
</evidence>
<dbReference type="SUPFAM" id="SSF161098">
    <property type="entry name" value="MetI-like"/>
    <property type="match status" value="1"/>
</dbReference>
<evidence type="ECO:0008006" key="7">
    <source>
        <dbReference type="Google" id="ProtNLM"/>
    </source>
</evidence>
<feature type="transmembrane region" description="Helical" evidence="5">
    <location>
        <begin position="60"/>
        <end position="84"/>
    </location>
</feature>
<comment type="subcellular location">
    <subcellularLocation>
        <location evidence="1">Membrane</location>
        <topology evidence="1">Multi-pass membrane protein</topology>
    </subcellularLocation>
</comment>
<evidence type="ECO:0000313" key="6">
    <source>
        <dbReference type="EMBL" id="SVC13363.1"/>
    </source>
</evidence>
<sequence>MNCKTLYNDVAPRLLAVYEQKDKFWLIGWVGGVALLWLWNRLFLNYPAFVQIQSAFLNTFLIGLLCIVFSVALAWSVAVGLYFLPNSRAPYLTLPLTFLLNLIRSVPQILGVLGGYVVITLMTSNEMLTSRTVINLLLALVTALFVFQELVDLIRERIDHYSKLDFVNAMLCCGVKESRIINIDILWKNSMVHVTNKLIALFSVAIFLQCSVDFIISVGLSAEVSPVNLPPTLGSILAKIDSKQDILAIGYTLTHPRYIGNLFFQHLQGITTAF</sequence>
<organism evidence="6">
    <name type="scientific">marine metagenome</name>
    <dbReference type="NCBI Taxonomy" id="408172"/>
    <lineage>
        <taxon>unclassified sequences</taxon>
        <taxon>metagenomes</taxon>
        <taxon>ecological metagenomes</taxon>
    </lineage>
</organism>
<feature type="non-terminal residue" evidence="6">
    <location>
        <position position="274"/>
    </location>
</feature>
<dbReference type="AlphaFoldDB" id="A0A382JQ91"/>